<dbReference type="InterPro" id="IPR050913">
    <property type="entry name" value="AP2/ERF_ERF"/>
</dbReference>
<dbReference type="Gene3D" id="3.30.730.10">
    <property type="entry name" value="AP2/ERF domain"/>
    <property type="match status" value="1"/>
</dbReference>
<reference evidence="7" key="1">
    <citation type="submission" date="2023-07" db="EMBL/GenBank/DDBJ databases">
        <title>A chromosome-level genome assembly of Lolium multiflorum.</title>
        <authorList>
            <person name="Chen Y."/>
            <person name="Copetti D."/>
            <person name="Kolliker R."/>
            <person name="Studer B."/>
        </authorList>
    </citation>
    <scope>NUCLEOTIDE SEQUENCE</scope>
    <source>
        <strain evidence="7">02402/16</strain>
        <tissue evidence="7">Leaf</tissue>
    </source>
</reference>
<name>A0AAD8TNN1_LOLMU</name>
<proteinExistence type="predicted"/>
<organism evidence="7 8">
    <name type="scientific">Lolium multiflorum</name>
    <name type="common">Italian ryegrass</name>
    <name type="synonym">Lolium perenne subsp. multiflorum</name>
    <dbReference type="NCBI Taxonomy" id="4521"/>
    <lineage>
        <taxon>Eukaryota</taxon>
        <taxon>Viridiplantae</taxon>
        <taxon>Streptophyta</taxon>
        <taxon>Embryophyta</taxon>
        <taxon>Tracheophyta</taxon>
        <taxon>Spermatophyta</taxon>
        <taxon>Magnoliopsida</taxon>
        <taxon>Liliopsida</taxon>
        <taxon>Poales</taxon>
        <taxon>Poaceae</taxon>
        <taxon>BOP clade</taxon>
        <taxon>Pooideae</taxon>
        <taxon>Poodae</taxon>
        <taxon>Poeae</taxon>
        <taxon>Poeae Chloroplast Group 2 (Poeae type)</taxon>
        <taxon>Loliodinae</taxon>
        <taxon>Loliinae</taxon>
        <taxon>Lolium</taxon>
    </lineage>
</organism>
<evidence type="ECO:0000259" key="6">
    <source>
        <dbReference type="PROSITE" id="PS51032"/>
    </source>
</evidence>
<keyword evidence="3" id="KW-0238">DNA-binding</keyword>
<sequence length="157" mass="17242">MPKLQRYRGVRQRHWGAWVSEIRHPLMKARVWLGTFQTAEDAARAYDEAARLISGPGARTNFPNNGTGGGSISPSLRAKLEKCFMSTSPPPAVQDEAEAARSGYGVGRRNNEDVRGANSFAADEDEDYIEEMIREMTHYGSVEIVPSSACSCSSSML</sequence>
<keyword evidence="4" id="KW-0804">Transcription</keyword>
<evidence type="ECO:0000256" key="5">
    <source>
        <dbReference type="ARBA" id="ARBA00023242"/>
    </source>
</evidence>
<dbReference type="InterPro" id="IPR001471">
    <property type="entry name" value="AP2/ERF_dom"/>
</dbReference>
<dbReference type="GO" id="GO:0003677">
    <property type="term" value="F:DNA binding"/>
    <property type="evidence" value="ECO:0007669"/>
    <property type="project" value="UniProtKB-KW"/>
</dbReference>
<dbReference type="PROSITE" id="PS51032">
    <property type="entry name" value="AP2_ERF"/>
    <property type="match status" value="1"/>
</dbReference>
<evidence type="ECO:0000256" key="3">
    <source>
        <dbReference type="ARBA" id="ARBA00023125"/>
    </source>
</evidence>
<dbReference type="Pfam" id="PF00847">
    <property type="entry name" value="AP2"/>
    <property type="match status" value="1"/>
</dbReference>
<keyword evidence="8" id="KW-1185">Reference proteome</keyword>
<gene>
    <name evidence="7" type="ORF">QYE76_046838</name>
</gene>
<keyword evidence="2" id="KW-0805">Transcription regulation</keyword>
<protein>
    <recommendedName>
        <fullName evidence="6">AP2/ERF domain-containing protein</fullName>
    </recommendedName>
</protein>
<evidence type="ECO:0000313" key="8">
    <source>
        <dbReference type="Proteomes" id="UP001231189"/>
    </source>
</evidence>
<dbReference type="GO" id="GO:0003700">
    <property type="term" value="F:DNA-binding transcription factor activity"/>
    <property type="evidence" value="ECO:0007669"/>
    <property type="project" value="InterPro"/>
</dbReference>
<comment type="caution">
    <text evidence="7">The sequence shown here is derived from an EMBL/GenBank/DDBJ whole genome shotgun (WGS) entry which is preliminary data.</text>
</comment>
<dbReference type="EMBL" id="JAUUTY010000002">
    <property type="protein sequence ID" value="KAK1685990.1"/>
    <property type="molecule type" value="Genomic_DNA"/>
</dbReference>
<dbReference type="PANTHER" id="PTHR31194:SF219">
    <property type="entry name" value="AP2_ERF DOMAIN-CONTAINING PROTEIN"/>
    <property type="match status" value="1"/>
</dbReference>
<dbReference type="SMART" id="SM00380">
    <property type="entry name" value="AP2"/>
    <property type="match status" value="1"/>
</dbReference>
<evidence type="ECO:0000256" key="1">
    <source>
        <dbReference type="ARBA" id="ARBA00004123"/>
    </source>
</evidence>
<dbReference type="InterPro" id="IPR036955">
    <property type="entry name" value="AP2/ERF_dom_sf"/>
</dbReference>
<evidence type="ECO:0000256" key="4">
    <source>
        <dbReference type="ARBA" id="ARBA00023163"/>
    </source>
</evidence>
<dbReference type="PANTHER" id="PTHR31194">
    <property type="entry name" value="SHN SHINE , DNA BINDING / TRANSCRIPTION FACTOR"/>
    <property type="match status" value="1"/>
</dbReference>
<dbReference type="Proteomes" id="UP001231189">
    <property type="component" value="Unassembled WGS sequence"/>
</dbReference>
<dbReference type="GO" id="GO:0005634">
    <property type="term" value="C:nucleus"/>
    <property type="evidence" value="ECO:0007669"/>
    <property type="project" value="UniProtKB-SubCell"/>
</dbReference>
<dbReference type="CDD" id="cd00018">
    <property type="entry name" value="AP2"/>
    <property type="match status" value="1"/>
</dbReference>
<dbReference type="InterPro" id="IPR016177">
    <property type="entry name" value="DNA-bd_dom_sf"/>
</dbReference>
<evidence type="ECO:0000313" key="7">
    <source>
        <dbReference type="EMBL" id="KAK1685990.1"/>
    </source>
</evidence>
<dbReference type="FunFam" id="3.30.730.10:FF:000001">
    <property type="entry name" value="Ethylene-responsive transcription factor 2"/>
    <property type="match status" value="1"/>
</dbReference>
<accession>A0AAD8TNN1</accession>
<feature type="domain" description="AP2/ERF" evidence="6">
    <location>
        <begin position="6"/>
        <end position="63"/>
    </location>
</feature>
<dbReference type="AlphaFoldDB" id="A0AAD8TNN1"/>
<evidence type="ECO:0000256" key="2">
    <source>
        <dbReference type="ARBA" id="ARBA00023015"/>
    </source>
</evidence>
<dbReference type="SUPFAM" id="SSF54171">
    <property type="entry name" value="DNA-binding domain"/>
    <property type="match status" value="1"/>
</dbReference>
<keyword evidence="5" id="KW-0539">Nucleus</keyword>
<dbReference type="PRINTS" id="PR00367">
    <property type="entry name" value="ETHRSPELEMNT"/>
</dbReference>
<comment type="subcellular location">
    <subcellularLocation>
        <location evidence="1">Nucleus</location>
    </subcellularLocation>
</comment>